<name>A0A7X2LVJ3_9BURK</name>
<organism evidence="2 3">
    <name type="scientific">Pseudoduganella rivuli</name>
    <dbReference type="NCBI Taxonomy" id="2666085"/>
    <lineage>
        <taxon>Bacteria</taxon>
        <taxon>Pseudomonadati</taxon>
        <taxon>Pseudomonadota</taxon>
        <taxon>Betaproteobacteria</taxon>
        <taxon>Burkholderiales</taxon>
        <taxon>Oxalobacteraceae</taxon>
        <taxon>Telluria group</taxon>
        <taxon>Pseudoduganella</taxon>
    </lineage>
</organism>
<keyword evidence="3" id="KW-1185">Reference proteome</keyword>
<feature type="domain" description="VOC" evidence="1">
    <location>
        <begin position="4"/>
        <end position="122"/>
    </location>
</feature>
<protein>
    <submittedName>
        <fullName evidence="2">VOC family protein</fullName>
    </submittedName>
</protein>
<dbReference type="RefSeq" id="WP_154377389.1">
    <property type="nucleotide sequence ID" value="NZ_WKJJ01000013.1"/>
</dbReference>
<gene>
    <name evidence="2" type="ORF">GJ700_20620</name>
</gene>
<evidence type="ECO:0000313" key="2">
    <source>
        <dbReference type="EMBL" id="MRV74117.1"/>
    </source>
</evidence>
<dbReference type="InterPro" id="IPR037523">
    <property type="entry name" value="VOC_core"/>
</dbReference>
<dbReference type="EMBL" id="WKJJ01000013">
    <property type="protein sequence ID" value="MRV74117.1"/>
    <property type="molecule type" value="Genomic_DNA"/>
</dbReference>
<evidence type="ECO:0000259" key="1">
    <source>
        <dbReference type="PROSITE" id="PS51819"/>
    </source>
</evidence>
<dbReference type="Gene3D" id="3.10.180.10">
    <property type="entry name" value="2,3-Dihydroxybiphenyl 1,2-Dioxygenase, domain 1"/>
    <property type="match status" value="1"/>
</dbReference>
<dbReference type="Proteomes" id="UP000446768">
    <property type="component" value="Unassembled WGS sequence"/>
</dbReference>
<proteinExistence type="predicted"/>
<reference evidence="2 3" key="1">
    <citation type="submission" date="2019-11" db="EMBL/GenBank/DDBJ databases">
        <title>Novel species isolated from a subtropical stream in China.</title>
        <authorList>
            <person name="Lu H."/>
        </authorList>
    </citation>
    <scope>NUCLEOTIDE SEQUENCE [LARGE SCALE GENOMIC DNA]</scope>
    <source>
        <strain evidence="2 3">FT92W</strain>
    </source>
</reference>
<dbReference type="SUPFAM" id="SSF54593">
    <property type="entry name" value="Glyoxalase/Bleomycin resistance protein/Dihydroxybiphenyl dioxygenase"/>
    <property type="match status" value="1"/>
</dbReference>
<comment type="caution">
    <text evidence="2">The sequence shown here is derived from an EMBL/GenBank/DDBJ whole genome shotgun (WGS) entry which is preliminary data.</text>
</comment>
<evidence type="ECO:0000313" key="3">
    <source>
        <dbReference type="Proteomes" id="UP000446768"/>
    </source>
</evidence>
<dbReference type="PROSITE" id="PS51819">
    <property type="entry name" value="VOC"/>
    <property type="match status" value="1"/>
</dbReference>
<sequence length="139" mass="15545">MAIQLDHFIVPCRDQVGAAKQLAELLGVAWAPTTLGPFSPVFINDGLTLDFQQTEEVYPVHHFCFRVSDAEFDAILARLKAADIPYRANVFGPMDRQINTMLGGRMVYWNEPEGHQWEMLTVSYARPPADTAPATSPPR</sequence>
<dbReference type="AlphaFoldDB" id="A0A7X2LVJ3"/>
<dbReference type="InterPro" id="IPR029068">
    <property type="entry name" value="Glyas_Bleomycin-R_OHBP_Dase"/>
</dbReference>
<accession>A0A7X2LVJ3</accession>
<dbReference type="CDD" id="cd08351">
    <property type="entry name" value="ChaP_like"/>
    <property type="match status" value="1"/>
</dbReference>